<organism evidence="7 8">
    <name type="scientific">Paenibacillus zeisoli</name>
    <dbReference type="NCBI Taxonomy" id="2496267"/>
    <lineage>
        <taxon>Bacteria</taxon>
        <taxon>Bacillati</taxon>
        <taxon>Bacillota</taxon>
        <taxon>Bacilli</taxon>
        <taxon>Bacillales</taxon>
        <taxon>Paenibacillaceae</taxon>
        <taxon>Paenibacillus</taxon>
    </lineage>
</organism>
<dbReference type="Gene3D" id="3.40.50.2300">
    <property type="match status" value="1"/>
</dbReference>
<keyword evidence="3" id="KW-0804">Transcription</keyword>
<name>A0A3S1JMX2_9BACL</name>
<evidence type="ECO:0000256" key="4">
    <source>
        <dbReference type="PROSITE-ProRule" id="PRU00169"/>
    </source>
</evidence>
<comment type="caution">
    <text evidence="7">The sequence shown here is derived from an EMBL/GenBank/DDBJ whole genome shotgun (WGS) entry which is preliminary data.</text>
</comment>
<accession>A0A3S1JMX2</accession>
<dbReference type="Gene3D" id="1.10.10.60">
    <property type="entry name" value="Homeodomain-like"/>
    <property type="match status" value="2"/>
</dbReference>
<dbReference type="PANTHER" id="PTHR43280">
    <property type="entry name" value="ARAC-FAMILY TRANSCRIPTIONAL REGULATOR"/>
    <property type="match status" value="1"/>
</dbReference>
<keyword evidence="8" id="KW-1185">Reference proteome</keyword>
<dbReference type="PROSITE" id="PS01124">
    <property type="entry name" value="HTH_ARAC_FAMILY_2"/>
    <property type="match status" value="1"/>
</dbReference>
<keyword evidence="1" id="KW-0805">Transcription regulation</keyword>
<evidence type="ECO:0000313" key="8">
    <source>
        <dbReference type="Proteomes" id="UP000272464"/>
    </source>
</evidence>
<sequence>MRTILIVDDEPRTRLGIKKALDIWAAGNYRIECVDSGVQALEWLSRETAHLLITDVCMPEVSGLDLIHALRDHQMKPVAIVISGHAEFEYVQTALRYGAVNYLLKPIEKQELLEVVTQALKQEEDRHRIERMEKLVDPKLLALEDQNVRLCQQVKEAAEYIENHLDEPLTLAFLAERLHMNASYFSVLFKEQMGIPFTEYLTRRRIQRAKELLLQTRLPVGEISERVGYQTDKYFIKVFKQQEKLSPSRYRQEISGNSGSIH</sequence>
<evidence type="ECO:0000256" key="1">
    <source>
        <dbReference type="ARBA" id="ARBA00023015"/>
    </source>
</evidence>
<evidence type="ECO:0000259" key="5">
    <source>
        <dbReference type="PROSITE" id="PS01124"/>
    </source>
</evidence>
<dbReference type="Proteomes" id="UP000272464">
    <property type="component" value="Unassembled WGS sequence"/>
</dbReference>
<feature type="domain" description="HTH araC/xylS-type" evidence="5">
    <location>
        <begin position="155"/>
        <end position="253"/>
    </location>
</feature>
<dbReference type="PROSITE" id="PS50110">
    <property type="entry name" value="RESPONSE_REGULATORY"/>
    <property type="match status" value="1"/>
</dbReference>
<dbReference type="GO" id="GO:0043565">
    <property type="term" value="F:sequence-specific DNA binding"/>
    <property type="evidence" value="ECO:0007669"/>
    <property type="project" value="InterPro"/>
</dbReference>
<dbReference type="SUPFAM" id="SSF52172">
    <property type="entry name" value="CheY-like"/>
    <property type="match status" value="1"/>
</dbReference>
<dbReference type="SMART" id="SM00342">
    <property type="entry name" value="HTH_ARAC"/>
    <property type="match status" value="1"/>
</dbReference>
<dbReference type="GO" id="GO:0003700">
    <property type="term" value="F:DNA-binding transcription factor activity"/>
    <property type="evidence" value="ECO:0007669"/>
    <property type="project" value="InterPro"/>
</dbReference>
<dbReference type="AlphaFoldDB" id="A0A3S1JMX2"/>
<dbReference type="Pfam" id="PF00072">
    <property type="entry name" value="Response_reg"/>
    <property type="match status" value="1"/>
</dbReference>
<dbReference type="EMBL" id="RZNX01000004">
    <property type="protein sequence ID" value="RUT30534.1"/>
    <property type="molecule type" value="Genomic_DNA"/>
</dbReference>
<feature type="modified residue" description="4-aspartylphosphate" evidence="4">
    <location>
        <position position="55"/>
    </location>
</feature>
<dbReference type="CDD" id="cd17536">
    <property type="entry name" value="REC_YesN-like"/>
    <property type="match status" value="1"/>
</dbReference>
<dbReference type="SUPFAM" id="SSF46689">
    <property type="entry name" value="Homeodomain-like"/>
    <property type="match status" value="2"/>
</dbReference>
<dbReference type="OrthoDB" id="9788446at2"/>
<protein>
    <submittedName>
        <fullName evidence="7">Response regulator</fullName>
    </submittedName>
</protein>
<evidence type="ECO:0000313" key="7">
    <source>
        <dbReference type="EMBL" id="RUT30534.1"/>
    </source>
</evidence>
<dbReference type="InterPro" id="IPR018062">
    <property type="entry name" value="HTH_AraC-typ_CS"/>
</dbReference>
<dbReference type="GO" id="GO:0000160">
    <property type="term" value="P:phosphorelay signal transduction system"/>
    <property type="evidence" value="ECO:0007669"/>
    <property type="project" value="InterPro"/>
</dbReference>
<dbReference type="InterPro" id="IPR011006">
    <property type="entry name" value="CheY-like_superfamily"/>
</dbReference>
<keyword evidence="4" id="KW-0597">Phosphoprotein</keyword>
<dbReference type="InterPro" id="IPR018060">
    <property type="entry name" value="HTH_AraC"/>
</dbReference>
<dbReference type="InterPro" id="IPR009057">
    <property type="entry name" value="Homeodomain-like_sf"/>
</dbReference>
<feature type="domain" description="Response regulatory" evidence="6">
    <location>
        <begin position="3"/>
        <end position="120"/>
    </location>
</feature>
<dbReference type="Pfam" id="PF12833">
    <property type="entry name" value="HTH_18"/>
    <property type="match status" value="1"/>
</dbReference>
<evidence type="ECO:0000259" key="6">
    <source>
        <dbReference type="PROSITE" id="PS50110"/>
    </source>
</evidence>
<dbReference type="InterPro" id="IPR001789">
    <property type="entry name" value="Sig_transdc_resp-reg_receiver"/>
</dbReference>
<dbReference type="PANTHER" id="PTHR43280:SF28">
    <property type="entry name" value="HTH-TYPE TRANSCRIPTIONAL ACTIVATOR RHAS"/>
    <property type="match status" value="1"/>
</dbReference>
<keyword evidence="2" id="KW-0238">DNA-binding</keyword>
<dbReference type="SMART" id="SM00448">
    <property type="entry name" value="REC"/>
    <property type="match status" value="1"/>
</dbReference>
<dbReference type="PROSITE" id="PS00041">
    <property type="entry name" value="HTH_ARAC_FAMILY_1"/>
    <property type="match status" value="1"/>
</dbReference>
<evidence type="ECO:0000256" key="3">
    <source>
        <dbReference type="ARBA" id="ARBA00023163"/>
    </source>
</evidence>
<dbReference type="RefSeq" id="WP_127199466.1">
    <property type="nucleotide sequence ID" value="NZ_RZNX01000004.1"/>
</dbReference>
<gene>
    <name evidence="7" type="ORF">EJP77_11930</name>
</gene>
<reference evidence="7 8" key="1">
    <citation type="submission" date="2018-12" db="EMBL/GenBank/DDBJ databases">
        <authorList>
            <person name="Sun L."/>
            <person name="Chen Z."/>
        </authorList>
    </citation>
    <scope>NUCLEOTIDE SEQUENCE [LARGE SCALE GENOMIC DNA]</scope>
    <source>
        <strain evidence="7 8">3-5-3</strain>
    </source>
</reference>
<proteinExistence type="predicted"/>
<evidence type="ECO:0000256" key="2">
    <source>
        <dbReference type="ARBA" id="ARBA00023125"/>
    </source>
</evidence>